<dbReference type="Proteomes" id="UP001302126">
    <property type="component" value="Unassembled WGS sequence"/>
</dbReference>
<keyword evidence="2" id="KW-1185">Reference proteome</keyword>
<proteinExistence type="predicted"/>
<reference evidence="1" key="1">
    <citation type="journal article" date="2023" name="Mol. Phylogenet. Evol.">
        <title>Genome-scale phylogeny and comparative genomics of the fungal order Sordariales.</title>
        <authorList>
            <person name="Hensen N."/>
            <person name="Bonometti L."/>
            <person name="Westerberg I."/>
            <person name="Brannstrom I.O."/>
            <person name="Guillou S."/>
            <person name="Cros-Aarteil S."/>
            <person name="Calhoun S."/>
            <person name="Haridas S."/>
            <person name="Kuo A."/>
            <person name="Mondo S."/>
            <person name="Pangilinan J."/>
            <person name="Riley R."/>
            <person name="LaButti K."/>
            <person name="Andreopoulos B."/>
            <person name="Lipzen A."/>
            <person name="Chen C."/>
            <person name="Yan M."/>
            <person name="Daum C."/>
            <person name="Ng V."/>
            <person name="Clum A."/>
            <person name="Steindorff A."/>
            <person name="Ohm R.A."/>
            <person name="Martin F."/>
            <person name="Silar P."/>
            <person name="Natvig D.O."/>
            <person name="Lalanne C."/>
            <person name="Gautier V."/>
            <person name="Ament-Velasquez S.L."/>
            <person name="Kruys A."/>
            <person name="Hutchinson M.I."/>
            <person name="Powell A.J."/>
            <person name="Barry K."/>
            <person name="Miller A.N."/>
            <person name="Grigoriev I.V."/>
            <person name="Debuchy R."/>
            <person name="Gladieux P."/>
            <person name="Hiltunen Thoren M."/>
            <person name="Johannesson H."/>
        </authorList>
    </citation>
    <scope>NUCLEOTIDE SEQUENCE</scope>
    <source>
        <strain evidence="1">PSN309</strain>
    </source>
</reference>
<dbReference type="EMBL" id="MU864498">
    <property type="protein sequence ID" value="KAK4184235.1"/>
    <property type="molecule type" value="Genomic_DNA"/>
</dbReference>
<organism evidence="1 2">
    <name type="scientific">Podospora australis</name>
    <dbReference type="NCBI Taxonomy" id="1536484"/>
    <lineage>
        <taxon>Eukaryota</taxon>
        <taxon>Fungi</taxon>
        <taxon>Dikarya</taxon>
        <taxon>Ascomycota</taxon>
        <taxon>Pezizomycotina</taxon>
        <taxon>Sordariomycetes</taxon>
        <taxon>Sordariomycetidae</taxon>
        <taxon>Sordariales</taxon>
        <taxon>Podosporaceae</taxon>
        <taxon>Podospora</taxon>
    </lineage>
</organism>
<evidence type="ECO:0000313" key="1">
    <source>
        <dbReference type="EMBL" id="KAK4184235.1"/>
    </source>
</evidence>
<dbReference type="AlphaFoldDB" id="A0AAN6WMV2"/>
<evidence type="ECO:0000313" key="2">
    <source>
        <dbReference type="Proteomes" id="UP001302126"/>
    </source>
</evidence>
<gene>
    <name evidence="1" type="ORF">QBC35DRAFT_506327</name>
</gene>
<protein>
    <submittedName>
        <fullName evidence="1">Uncharacterized protein</fullName>
    </submittedName>
</protein>
<name>A0AAN6WMV2_9PEZI</name>
<reference evidence="1" key="2">
    <citation type="submission" date="2023-05" db="EMBL/GenBank/DDBJ databases">
        <authorList>
            <consortium name="Lawrence Berkeley National Laboratory"/>
            <person name="Steindorff A."/>
            <person name="Hensen N."/>
            <person name="Bonometti L."/>
            <person name="Westerberg I."/>
            <person name="Brannstrom I.O."/>
            <person name="Guillou S."/>
            <person name="Cros-Aarteil S."/>
            <person name="Calhoun S."/>
            <person name="Haridas S."/>
            <person name="Kuo A."/>
            <person name="Mondo S."/>
            <person name="Pangilinan J."/>
            <person name="Riley R."/>
            <person name="Labutti K."/>
            <person name="Andreopoulos B."/>
            <person name="Lipzen A."/>
            <person name="Chen C."/>
            <person name="Yanf M."/>
            <person name="Daum C."/>
            <person name="Ng V."/>
            <person name="Clum A."/>
            <person name="Ohm R."/>
            <person name="Martin F."/>
            <person name="Silar P."/>
            <person name="Natvig D."/>
            <person name="Lalanne C."/>
            <person name="Gautier V."/>
            <person name="Ament-Velasquez S.L."/>
            <person name="Kruys A."/>
            <person name="Hutchinson M.I."/>
            <person name="Powell A.J."/>
            <person name="Barry K."/>
            <person name="Miller A.N."/>
            <person name="Grigoriev I.V."/>
            <person name="Debuchy R."/>
            <person name="Gladieux P."/>
            <person name="Thoren M.H."/>
            <person name="Johannesson H."/>
        </authorList>
    </citation>
    <scope>NUCLEOTIDE SEQUENCE</scope>
    <source>
        <strain evidence="1">PSN309</strain>
    </source>
</reference>
<accession>A0AAN6WMV2</accession>
<comment type="caution">
    <text evidence="1">The sequence shown here is derived from an EMBL/GenBank/DDBJ whole genome shotgun (WGS) entry which is preliminary data.</text>
</comment>
<sequence length="207" mass="22857">MMGVPPPYQALPSLYSAPAKSFKTGIRTVGKRLDRKVLAFLLELSTQPGEHDIRGVLDRQVLYASSVLVFREEEVDILLFPRVVSHVVEQHQTNVLHGPVEADQVVGRARHVDGCRHAAVEASICRVVHIKPSPFHQGRRLPDLLQGRRDAPVIGVIGPWIDNRLDVADFDLVNMAEGRVIVLISRVEIIVGCCVPTGHPVFAFAES</sequence>